<name>A0A8K0TQH3_9PEZI</name>
<dbReference type="PANTHER" id="PTHR31527:SF0">
    <property type="entry name" value="RE64534P"/>
    <property type="match status" value="1"/>
</dbReference>
<evidence type="ECO:0000313" key="4">
    <source>
        <dbReference type="Proteomes" id="UP000813385"/>
    </source>
</evidence>
<evidence type="ECO:0000259" key="2">
    <source>
        <dbReference type="Pfam" id="PF09347"/>
    </source>
</evidence>
<dbReference type="InterPro" id="IPR018959">
    <property type="entry name" value="DUF1989"/>
</dbReference>
<evidence type="ECO:0000256" key="1">
    <source>
        <dbReference type="SAM" id="MobiDB-lite"/>
    </source>
</evidence>
<feature type="region of interest" description="Disordered" evidence="1">
    <location>
        <begin position="275"/>
        <end position="302"/>
    </location>
</feature>
<accession>A0A8K0TQH3</accession>
<evidence type="ECO:0000313" key="3">
    <source>
        <dbReference type="EMBL" id="KAH7375492.1"/>
    </source>
</evidence>
<dbReference type="AlphaFoldDB" id="A0A8K0TQH3"/>
<dbReference type="OrthoDB" id="504708at2759"/>
<comment type="caution">
    <text evidence="3">The sequence shown here is derived from an EMBL/GenBank/DDBJ whole genome shotgun (WGS) entry which is preliminary data.</text>
</comment>
<dbReference type="Pfam" id="PF09347">
    <property type="entry name" value="DUF1989"/>
    <property type="match status" value="1"/>
</dbReference>
<dbReference type="EMBL" id="JAGPXD010000001">
    <property type="protein sequence ID" value="KAH7375492.1"/>
    <property type="molecule type" value="Genomic_DNA"/>
</dbReference>
<feature type="domain" description="DUF1989" evidence="2">
    <location>
        <begin position="52"/>
        <end position="228"/>
    </location>
</feature>
<reference evidence="3" key="1">
    <citation type="journal article" date="2021" name="Nat. Commun.">
        <title>Genetic determinants of endophytism in the Arabidopsis root mycobiome.</title>
        <authorList>
            <person name="Mesny F."/>
            <person name="Miyauchi S."/>
            <person name="Thiergart T."/>
            <person name="Pickel B."/>
            <person name="Atanasova L."/>
            <person name="Karlsson M."/>
            <person name="Huettel B."/>
            <person name="Barry K.W."/>
            <person name="Haridas S."/>
            <person name="Chen C."/>
            <person name="Bauer D."/>
            <person name="Andreopoulos W."/>
            <person name="Pangilinan J."/>
            <person name="LaButti K."/>
            <person name="Riley R."/>
            <person name="Lipzen A."/>
            <person name="Clum A."/>
            <person name="Drula E."/>
            <person name="Henrissat B."/>
            <person name="Kohler A."/>
            <person name="Grigoriev I.V."/>
            <person name="Martin F.M."/>
            <person name="Hacquard S."/>
        </authorList>
    </citation>
    <scope>NUCLEOTIDE SEQUENCE</scope>
    <source>
        <strain evidence="3">MPI-CAGE-AT-0016</strain>
    </source>
</reference>
<gene>
    <name evidence="3" type="ORF">B0T11DRAFT_270416</name>
</gene>
<protein>
    <recommendedName>
        <fullName evidence="2">DUF1989 domain-containing protein</fullName>
    </recommendedName>
</protein>
<keyword evidence="4" id="KW-1185">Reference proteome</keyword>
<dbReference type="PANTHER" id="PTHR31527">
    <property type="entry name" value="RE64534P"/>
    <property type="match status" value="1"/>
</dbReference>
<dbReference type="Proteomes" id="UP000813385">
    <property type="component" value="Unassembled WGS sequence"/>
</dbReference>
<organism evidence="3 4">
    <name type="scientific">Plectosphaerella cucumerina</name>
    <dbReference type="NCBI Taxonomy" id="40658"/>
    <lineage>
        <taxon>Eukaryota</taxon>
        <taxon>Fungi</taxon>
        <taxon>Dikarya</taxon>
        <taxon>Ascomycota</taxon>
        <taxon>Pezizomycotina</taxon>
        <taxon>Sordariomycetes</taxon>
        <taxon>Hypocreomycetidae</taxon>
        <taxon>Glomerellales</taxon>
        <taxon>Plectosphaerellaceae</taxon>
        <taxon>Plectosphaerella</taxon>
    </lineage>
</organism>
<proteinExistence type="predicted"/>
<sequence length="302" mass="33435">MSDASRLAARKPVPPPVPAYLPTAGSPLTVDKTLYTTILTAPRSSAPLTSFTLPIRSGRAWHAPAGSIIRISTPEGAQVGDLNIWNAHDPRERFWASRTRQLHQTHLSTGDRLWSTLPAMRPLLTIIDDSLKWYGRDEQSGRVHDLLGTRCDPYINSLLAGPEASYDYHCHSNLVRAVAEFGLEERDVHDVINLFQVTGLDDKGRYFMSPCPADKTDYIEFLAETDVLMALSTCPGGDLSLWGFGADSEKEMIKCCRPLKVEVFRLEDEGLLERSGWKPSEPAPYKGRHGVGIPRGEGQPSI</sequence>